<gene>
    <name evidence="3" type="ORF">WKV44_09330</name>
</gene>
<protein>
    <submittedName>
        <fullName evidence="3">FecR domain-containing protein</fullName>
    </submittedName>
</protein>
<dbReference type="EMBL" id="JBCHKQ010000005">
    <property type="protein sequence ID" value="MEM5948743.1"/>
    <property type="molecule type" value="Genomic_DNA"/>
</dbReference>
<dbReference type="Proteomes" id="UP001466331">
    <property type="component" value="Unassembled WGS sequence"/>
</dbReference>
<comment type="caution">
    <text evidence="3">The sequence shown here is derived from an EMBL/GenBank/DDBJ whole genome shotgun (WGS) entry which is preliminary data.</text>
</comment>
<dbReference type="RefSeq" id="WP_420070194.1">
    <property type="nucleotide sequence ID" value="NZ_JBCHKQ010000005.1"/>
</dbReference>
<proteinExistence type="predicted"/>
<evidence type="ECO:0000313" key="4">
    <source>
        <dbReference type="Proteomes" id="UP001466331"/>
    </source>
</evidence>
<name>A0ABU9UDJ4_9SPIR</name>
<accession>A0ABU9UDJ4</accession>
<evidence type="ECO:0000259" key="2">
    <source>
        <dbReference type="Pfam" id="PF04773"/>
    </source>
</evidence>
<dbReference type="Pfam" id="PF04773">
    <property type="entry name" value="FecR"/>
    <property type="match status" value="1"/>
</dbReference>
<dbReference type="PANTHER" id="PTHR38731:SF1">
    <property type="entry name" value="FECR PROTEIN DOMAIN-CONTAINING PROTEIN"/>
    <property type="match status" value="1"/>
</dbReference>
<feature type="domain" description="FecR protein" evidence="2">
    <location>
        <begin position="59"/>
        <end position="158"/>
    </location>
</feature>
<evidence type="ECO:0000256" key="1">
    <source>
        <dbReference type="SAM" id="MobiDB-lite"/>
    </source>
</evidence>
<feature type="region of interest" description="Disordered" evidence="1">
    <location>
        <begin position="165"/>
        <end position="201"/>
    </location>
</feature>
<keyword evidence="4" id="KW-1185">Reference proteome</keyword>
<evidence type="ECO:0000313" key="3">
    <source>
        <dbReference type="EMBL" id="MEM5948743.1"/>
    </source>
</evidence>
<sequence length="290" mass="30417">MEKKVSFFLILFMLFSGSIILSAENLSAVITQVSGKVEIKGPSGSWKPAKEGDTVKEGDSISTGFNSKAVLETTDKSSVIVVKQLTRLSLKELLKKEGSVKTDLFLDVGSVRAQVNSTDDLKQDFSVRTASTTASVRGTVLDVVTLGDNAARILAWQGMADVVNKSGNRTNVGEAKSGDKKEKEQDKEDNQLPPPPPADLSNLPAIAGGNGGQIISGTQVGINELRINPGTRPAGAGGIALRGGGSIGNVNLPIGGQLPSLPPLPQDFAIPVDIIIEIEWPQIPSLPTGQ</sequence>
<dbReference type="InterPro" id="IPR006860">
    <property type="entry name" value="FecR"/>
</dbReference>
<reference evidence="3 4" key="1">
    <citation type="submission" date="2024-03" db="EMBL/GenBank/DDBJ databases">
        <title>Ignisphaera cupida sp. nov., a hyperthermophilic hydrolytic archaeon from a hot spring of Kamchatka, and proposal of Ignisphaeraceae fam. nov.</title>
        <authorList>
            <person name="Podosokorskaya O.A."/>
            <person name="Elcheninov A.G."/>
            <person name="Maltseva A.I."/>
            <person name="Zayulina K.S."/>
            <person name="Novikov A."/>
            <person name="Merkel A.Y."/>
        </authorList>
    </citation>
    <scope>NUCLEOTIDE SEQUENCE [LARGE SCALE GENOMIC DNA]</scope>
    <source>
        <strain evidence="3 4">38H-sp</strain>
    </source>
</reference>
<dbReference type="PANTHER" id="PTHR38731">
    <property type="entry name" value="LIPL45-RELATED LIPOPROTEIN-RELATED"/>
    <property type="match status" value="1"/>
</dbReference>
<feature type="compositionally biased region" description="Basic and acidic residues" evidence="1">
    <location>
        <begin position="176"/>
        <end position="190"/>
    </location>
</feature>
<organism evidence="3 4">
    <name type="scientific">Rarispira pelagica</name>
    <dbReference type="NCBI Taxonomy" id="3141764"/>
    <lineage>
        <taxon>Bacteria</taxon>
        <taxon>Pseudomonadati</taxon>
        <taxon>Spirochaetota</taxon>
        <taxon>Spirochaetia</taxon>
        <taxon>Winmispirales</taxon>
        <taxon>Winmispiraceae</taxon>
        <taxon>Rarispira</taxon>
    </lineage>
</organism>